<comment type="similarity">
    <text evidence="1 2">Belongs to the Iojap/RsfS family.</text>
</comment>
<dbReference type="GO" id="GO:0017148">
    <property type="term" value="P:negative regulation of translation"/>
    <property type="evidence" value="ECO:0007669"/>
    <property type="project" value="UniProtKB-UniRule"/>
</dbReference>
<organism evidence="3 4">
    <name type="scientific">Trichlorobacter thiogenes</name>
    <dbReference type="NCBI Taxonomy" id="115783"/>
    <lineage>
        <taxon>Bacteria</taxon>
        <taxon>Pseudomonadati</taxon>
        <taxon>Thermodesulfobacteriota</taxon>
        <taxon>Desulfuromonadia</taxon>
        <taxon>Geobacterales</taxon>
        <taxon>Geobacteraceae</taxon>
        <taxon>Trichlorobacter</taxon>
    </lineage>
</organism>
<dbReference type="NCBIfam" id="TIGR00090">
    <property type="entry name" value="rsfS_iojap_ybeB"/>
    <property type="match status" value="1"/>
</dbReference>
<evidence type="ECO:0000313" key="4">
    <source>
        <dbReference type="Proteomes" id="UP000190102"/>
    </source>
</evidence>
<evidence type="ECO:0000256" key="1">
    <source>
        <dbReference type="ARBA" id="ARBA00010574"/>
    </source>
</evidence>
<dbReference type="GO" id="GO:0042256">
    <property type="term" value="P:cytosolic ribosome assembly"/>
    <property type="evidence" value="ECO:0007669"/>
    <property type="project" value="UniProtKB-UniRule"/>
</dbReference>
<name>A0A1T4K875_9BACT</name>
<keyword evidence="2" id="KW-0810">Translation regulation</keyword>
<dbReference type="EMBL" id="FUWR01000001">
    <property type="protein sequence ID" value="SJZ38611.1"/>
    <property type="molecule type" value="Genomic_DNA"/>
</dbReference>
<dbReference type="GO" id="GO:0090071">
    <property type="term" value="P:negative regulation of ribosome biogenesis"/>
    <property type="evidence" value="ECO:0007669"/>
    <property type="project" value="UniProtKB-UniRule"/>
</dbReference>
<dbReference type="Gene3D" id="3.30.460.10">
    <property type="entry name" value="Beta Polymerase, domain 2"/>
    <property type="match status" value="1"/>
</dbReference>
<evidence type="ECO:0000313" key="3">
    <source>
        <dbReference type="EMBL" id="SJZ38611.1"/>
    </source>
</evidence>
<sequence>MTEKIAEKQTLTPLERATRCAELASDKKGYDLRVLDITAISTIADFLVIISGQSDKQNQAICDHIRRELKKFGKVQEIEGETEGKWIVMDYSDVLVHIFHEEQRKRYDLDGLWEKAEQVELSAALQATDVANKDSFTI</sequence>
<reference evidence="4" key="1">
    <citation type="submission" date="2017-02" db="EMBL/GenBank/DDBJ databases">
        <authorList>
            <person name="Varghese N."/>
            <person name="Submissions S."/>
        </authorList>
    </citation>
    <scope>NUCLEOTIDE SEQUENCE [LARGE SCALE GENOMIC DNA]</scope>
    <source>
        <strain evidence="4">ATCC BAA-34</strain>
    </source>
</reference>
<dbReference type="AlphaFoldDB" id="A0A1T4K875"/>
<protein>
    <recommendedName>
        <fullName evidence="2">Ribosomal silencing factor RsfS</fullName>
    </recommendedName>
</protein>
<keyword evidence="2" id="KW-0678">Repressor</keyword>
<dbReference type="GO" id="GO:0005737">
    <property type="term" value="C:cytoplasm"/>
    <property type="evidence" value="ECO:0007669"/>
    <property type="project" value="UniProtKB-SubCell"/>
</dbReference>
<comment type="function">
    <text evidence="2">Functions as a ribosomal silencing factor. Interacts with ribosomal protein uL14 (rplN), blocking formation of intersubunit bridge B8. Prevents association of the 30S and 50S ribosomal subunits and the formation of functional ribosomes, thus repressing translation.</text>
</comment>
<proteinExistence type="inferred from homology"/>
<dbReference type="HAMAP" id="MF_01477">
    <property type="entry name" value="Iojap_RsfS"/>
    <property type="match status" value="1"/>
</dbReference>
<dbReference type="STRING" id="115783.SAMN02745119_00391"/>
<gene>
    <name evidence="2" type="primary">rsfS</name>
    <name evidence="3" type="ORF">SAMN02745119_00391</name>
</gene>
<dbReference type="Pfam" id="PF02410">
    <property type="entry name" value="RsfS"/>
    <property type="match status" value="1"/>
</dbReference>
<dbReference type="SUPFAM" id="SSF81301">
    <property type="entry name" value="Nucleotidyltransferase"/>
    <property type="match status" value="1"/>
</dbReference>
<dbReference type="OrthoDB" id="9793681at2"/>
<keyword evidence="2" id="KW-0963">Cytoplasm</keyword>
<evidence type="ECO:0000256" key="2">
    <source>
        <dbReference type="HAMAP-Rule" id="MF_01477"/>
    </source>
</evidence>
<dbReference type="GO" id="GO:0043023">
    <property type="term" value="F:ribosomal large subunit binding"/>
    <property type="evidence" value="ECO:0007669"/>
    <property type="project" value="TreeGrafter"/>
</dbReference>
<comment type="subcellular location">
    <subcellularLocation>
        <location evidence="2">Cytoplasm</location>
    </subcellularLocation>
</comment>
<comment type="subunit">
    <text evidence="2">Interacts with ribosomal protein uL14 (rplN).</text>
</comment>
<dbReference type="PANTHER" id="PTHR21043:SF0">
    <property type="entry name" value="MITOCHONDRIAL ASSEMBLY OF RIBOSOMAL LARGE SUBUNIT PROTEIN 1"/>
    <property type="match status" value="1"/>
</dbReference>
<dbReference type="RefSeq" id="WP_139366642.1">
    <property type="nucleotide sequence ID" value="NZ_FUWR01000001.1"/>
</dbReference>
<dbReference type="Proteomes" id="UP000190102">
    <property type="component" value="Unassembled WGS sequence"/>
</dbReference>
<dbReference type="PANTHER" id="PTHR21043">
    <property type="entry name" value="IOJAP SUPERFAMILY ORTHOLOG"/>
    <property type="match status" value="1"/>
</dbReference>
<dbReference type="InterPro" id="IPR004394">
    <property type="entry name" value="Iojap/RsfS/C7orf30"/>
</dbReference>
<accession>A0A1T4K875</accession>
<dbReference type="InterPro" id="IPR043519">
    <property type="entry name" value="NT_sf"/>
</dbReference>
<keyword evidence="4" id="KW-1185">Reference proteome</keyword>